<sequence>MDQNEFSRRLRLLAGPQDRAATVAVDEYTLILGSLGFVSAVRRAQAVVLCALMMLAAFCALHSIELSSKPLAAALALSAAGVSVSILRIFPYWSPAGPLGEGLNALSHYPLNDLGEFIRNQRTDISAVNNTLLSDLCLQLAMDSRRVKTHPLDQ</sequence>
<keyword evidence="1" id="KW-0614">Plasmid</keyword>
<protein>
    <submittedName>
        <fullName evidence="1">Uncharacterized protein</fullName>
    </submittedName>
</protein>
<evidence type="ECO:0000313" key="1">
    <source>
        <dbReference type="EMBL" id="CEK42332.1"/>
    </source>
</evidence>
<name>A0A0G4E5T6_PSEFS</name>
<reference evidence="1" key="2">
    <citation type="submission" date="2015-06" db="EMBL/GenBank/DDBJ databases">
        <title>Environmentally co-occuring mercury resistance plasmids are genetically and phenotypically diverse and confer variable context-dependent fitness effects.</title>
        <authorList>
            <person name="Hall J.P.J."/>
            <person name="Harrison E."/>
            <person name="Lilley A.K."/>
            <person name="Paterson S."/>
            <person name="Spiers A.J."/>
            <person name="Brockhurst M.A."/>
        </authorList>
    </citation>
    <scope>NUCLEOTIDE SEQUENCE [LARGE SCALE GENOMIC DNA]</scope>
    <source>
        <strain evidence="1">SBW25</strain>
        <plasmid evidence="1">pQBR57</plasmid>
    </source>
</reference>
<dbReference type="AlphaFoldDB" id="A0A0G4E5T6"/>
<dbReference type="RefSeq" id="WP_192963489.1">
    <property type="nucleotide sequence ID" value="NZ_LN713926.1"/>
</dbReference>
<accession>A0A0G4E5T6</accession>
<geneLocation type="plasmid" evidence="1">
    <name>pQBR57</name>
</geneLocation>
<gene>
    <name evidence="1" type="ORF">PQBR57_0379</name>
</gene>
<reference evidence="1" key="1">
    <citation type="submission" date="2014-12" db="EMBL/GenBank/DDBJ databases">
        <authorList>
            <person name="Hall J."/>
        </authorList>
    </citation>
    <scope>NUCLEOTIDE SEQUENCE [LARGE SCALE GENOMIC DNA]</scope>
    <source>
        <strain evidence="1">SBW25</strain>
        <plasmid evidence="1">pQBR57</plasmid>
    </source>
</reference>
<organism evidence="1">
    <name type="scientific">Pseudomonas fluorescens (strain SBW25)</name>
    <dbReference type="NCBI Taxonomy" id="216595"/>
    <lineage>
        <taxon>Bacteria</taxon>
        <taxon>Pseudomonadati</taxon>
        <taxon>Pseudomonadota</taxon>
        <taxon>Gammaproteobacteria</taxon>
        <taxon>Pseudomonadales</taxon>
        <taxon>Pseudomonadaceae</taxon>
        <taxon>Pseudomonas</taxon>
    </lineage>
</organism>
<proteinExistence type="predicted"/>
<dbReference type="EMBL" id="LN713926">
    <property type="protein sequence ID" value="CEK42332.1"/>
    <property type="molecule type" value="Genomic_DNA"/>
</dbReference>